<sequence>MTTKYKRKIVSCDEGIVFLCILPVILVLVVIGYFIGLIL</sequence>
<accession>A0A6J5S4Q9</accession>
<evidence type="ECO:0000313" key="3">
    <source>
        <dbReference type="EMBL" id="CAB4184172.1"/>
    </source>
</evidence>
<keyword evidence="1" id="KW-1133">Transmembrane helix</keyword>
<dbReference type="EMBL" id="LR798407">
    <property type="protein sequence ID" value="CAB5230036.1"/>
    <property type="molecule type" value="Genomic_DNA"/>
</dbReference>
<evidence type="ECO:0000313" key="6">
    <source>
        <dbReference type="EMBL" id="CAB5230036.1"/>
    </source>
</evidence>
<evidence type="ECO:0000256" key="1">
    <source>
        <dbReference type="SAM" id="Phobius"/>
    </source>
</evidence>
<evidence type="ECO:0000313" key="5">
    <source>
        <dbReference type="EMBL" id="CAB4215041.1"/>
    </source>
</evidence>
<protein>
    <submittedName>
        <fullName evidence="4">Uncharacterized protein</fullName>
    </submittedName>
</protein>
<gene>
    <name evidence="2" type="ORF">UFOVP1018_36</name>
    <name evidence="3" type="ORF">UFOVP1105_37</name>
    <name evidence="4" type="ORF">UFOVP1372_27</name>
    <name evidence="5" type="ORF">UFOVP1470_38</name>
    <name evidence="6" type="ORF">UFOVP1557_27</name>
</gene>
<proteinExistence type="predicted"/>
<keyword evidence="1" id="KW-0812">Transmembrane</keyword>
<name>A0A6J5S4Q9_9CAUD</name>
<organism evidence="4">
    <name type="scientific">uncultured Caudovirales phage</name>
    <dbReference type="NCBI Taxonomy" id="2100421"/>
    <lineage>
        <taxon>Viruses</taxon>
        <taxon>Duplodnaviria</taxon>
        <taxon>Heunggongvirae</taxon>
        <taxon>Uroviricota</taxon>
        <taxon>Caudoviricetes</taxon>
        <taxon>Peduoviridae</taxon>
        <taxon>Maltschvirus</taxon>
        <taxon>Maltschvirus maltsch</taxon>
    </lineage>
</organism>
<feature type="transmembrane region" description="Helical" evidence="1">
    <location>
        <begin position="16"/>
        <end position="38"/>
    </location>
</feature>
<dbReference type="EMBL" id="LR797319">
    <property type="protein sequence ID" value="CAB4202646.1"/>
    <property type="molecule type" value="Genomic_DNA"/>
</dbReference>
<dbReference type="EMBL" id="LR797054">
    <property type="protein sequence ID" value="CAB4184172.1"/>
    <property type="molecule type" value="Genomic_DNA"/>
</dbReference>
<dbReference type="EMBL" id="LR796966">
    <property type="protein sequence ID" value="CAB4178580.1"/>
    <property type="molecule type" value="Genomic_DNA"/>
</dbReference>
<keyword evidence="1" id="KW-0472">Membrane</keyword>
<reference evidence="4" key="1">
    <citation type="submission" date="2020-05" db="EMBL/GenBank/DDBJ databases">
        <authorList>
            <person name="Chiriac C."/>
            <person name="Salcher M."/>
            <person name="Ghai R."/>
            <person name="Kavagutti S V."/>
        </authorList>
    </citation>
    <scope>NUCLEOTIDE SEQUENCE</scope>
</reference>
<dbReference type="EMBL" id="LR797419">
    <property type="protein sequence ID" value="CAB4215041.1"/>
    <property type="molecule type" value="Genomic_DNA"/>
</dbReference>
<evidence type="ECO:0000313" key="2">
    <source>
        <dbReference type="EMBL" id="CAB4178580.1"/>
    </source>
</evidence>
<evidence type="ECO:0000313" key="4">
    <source>
        <dbReference type="EMBL" id="CAB4202646.1"/>
    </source>
</evidence>